<dbReference type="Proteomes" id="UP000006643">
    <property type="component" value="Unassembled WGS sequence"/>
</dbReference>
<dbReference type="AlphaFoldDB" id="D0MVI9"/>
<dbReference type="eggNOG" id="ENOG502SP8X">
    <property type="taxonomic scope" value="Eukaryota"/>
</dbReference>
<proteinExistence type="predicted"/>
<organism evidence="2 3">
    <name type="scientific">Phytophthora infestans (strain T30-4)</name>
    <name type="common">Potato late blight agent</name>
    <dbReference type="NCBI Taxonomy" id="403677"/>
    <lineage>
        <taxon>Eukaryota</taxon>
        <taxon>Sar</taxon>
        <taxon>Stramenopiles</taxon>
        <taxon>Oomycota</taxon>
        <taxon>Peronosporomycetes</taxon>
        <taxon>Peronosporales</taxon>
        <taxon>Peronosporaceae</taxon>
        <taxon>Phytophthora</taxon>
    </lineage>
</organism>
<sequence>MSYSRFLQYVHYFYPGVRLTRTAEDVCDCCVRIDIQLKQPDLSDDERQSLHLKKQMHLDSAMGQRRFISSFIKSYSAIHAPEQSLPECIIPDTYDAAEDYGGGISMPYYGHVRPSADYFNSNLILQNFVVADISNGVNNVYFYDERAQGKDANALCSLRLNYHLSIISRAKYNEEAPPEVSFSILDNCVGQNKSKAVLMFFAFLSVIFPYKKVVLCYLLPGHSHNIADRVIACVQGVFLDHTDANRPFYVGWNELLSKYFIPPPGGYTSNYLFEIDCGRLFRPCDSLATLSRSYQRAS</sequence>
<keyword evidence="3" id="KW-1185">Reference proteome</keyword>
<dbReference type="RefSeq" id="XP_002907088.1">
    <property type="nucleotide sequence ID" value="XM_002907042.1"/>
</dbReference>
<dbReference type="OMA" id="SYSAIHA"/>
<name>D0MVI9_PHYIT</name>
<gene>
    <name evidence="2" type="ORF">PITG_02118</name>
</gene>
<dbReference type="Pfam" id="PF25273">
    <property type="entry name" value="DUF7869"/>
    <property type="match status" value="1"/>
</dbReference>
<feature type="domain" description="DUF7869" evidence="1">
    <location>
        <begin position="126"/>
        <end position="234"/>
    </location>
</feature>
<dbReference type="HOGENOM" id="CLU_081439_0_0_1"/>
<protein>
    <recommendedName>
        <fullName evidence="1">DUF7869 domain-containing protein</fullName>
    </recommendedName>
</protein>
<dbReference type="KEGG" id="pif:PITG_02118"/>
<dbReference type="GeneID" id="9478655"/>
<dbReference type="PANTHER" id="PTHR34415">
    <property type="entry name" value="INTEGRASE CATALYTIC DOMAIN-CONTAINING PROTEIN"/>
    <property type="match status" value="1"/>
</dbReference>
<dbReference type="InParanoid" id="D0MVI9"/>
<evidence type="ECO:0000313" key="2">
    <source>
        <dbReference type="EMBL" id="EEY63652.1"/>
    </source>
</evidence>
<evidence type="ECO:0000259" key="1">
    <source>
        <dbReference type="Pfam" id="PF25273"/>
    </source>
</evidence>
<dbReference type="VEuPathDB" id="FungiDB:PITG_02118"/>
<dbReference type="OrthoDB" id="124202at2759"/>
<dbReference type="PANTHER" id="PTHR34415:SF1">
    <property type="entry name" value="INTEGRASE CATALYTIC DOMAIN-CONTAINING PROTEIN"/>
    <property type="match status" value="1"/>
</dbReference>
<reference evidence="3" key="1">
    <citation type="journal article" date="2009" name="Nature">
        <title>Genome sequence and analysis of the Irish potato famine pathogen Phytophthora infestans.</title>
        <authorList>
            <consortium name="The Broad Institute Genome Sequencing Platform"/>
            <person name="Haas B.J."/>
            <person name="Kamoun S."/>
            <person name="Zody M.C."/>
            <person name="Jiang R.H."/>
            <person name="Handsaker R.E."/>
            <person name="Cano L.M."/>
            <person name="Grabherr M."/>
            <person name="Kodira C.D."/>
            <person name="Raffaele S."/>
            <person name="Torto-Alalibo T."/>
            <person name="Bozkurt T.O."/>
            <person name="Ah-Fong A.M."/>
            <person name="Alvarado L."/>
            <person name="Anderson V.L."/>
            <person name="Armstrong M.R."/>
            <person name="Avrova A."/>
            <person name="Baxter L."/>
            <person name="Beynon J."/>
            <person name="Boevink P.C."/>
            <person name="Bollmann S.R."/>
            <person name="Bos J.I."/>
            <person name="Bulone V."/>
            <person name="Cai G."/>
            <person name="Cakir C."/>
            <person name="Carrington J.C."/>
            <person name="Chawner M."/>
            <person name="Conti L."/>
            <person name="Costanzo S."/>
            <person name="Ewan R."/>
            <person name="Fahlgren N."/>
            <person name="Fischbach M.A."/>
            <person name="Fugelstad J."/>
            <person name="Gilroy E.M."/>
            <person name="Gnerre S."/>
            <person name="Green P.J."/>
            <person name="Grenville-Briggs L.J."/>
            <person name="Griffith J."/>
            <person name="Grunwald N.J."/>
            <person name="Horn K."/>
            <person name="Horner N.R."/>
            <person name="Hu C.H."/>
            <person name="Huitema E."/>
            <person name="Jeong D.H."/>
            <person name="Jones A.M."/>
            <person name="Jones J.D."/>
            <person name="Jones R.W."/>
            <person name="Karlsson E.K."/>
            <person name="Kunjeti S.G."/>
            <person name="Lamour K."/>
            <person name="Liu Z."/>
            <person name="Ma L."/>
            <person name="Maclean D."/>
            <person name="Chibucos M.C."/>
            <person name="McDonald H."/>
            <person name="McWalters J."/>
            <person name="Meijer H.J."/>
            <person name="Morgan W."/>
            <person name="Morris P.F."/>
            <person name="Munro C.A."/>
            <person name="O'Neill K."/>
            <person name="Ospina-Giraldo M."/>
            <person name="Pinzon A."/>
            <person name="Pritchard L."/>
            <person name="Ramsahoye B."/>
            <person name="Ren Q."/>
            <person name="Restrepo S."/>
            <person name="Roy S."/>
            <person name="Sadanandom A."/>
            <person name="Savidor A."/>
            <person name="Schornack S."/>
            <person name="Schwartz D.C."/>
            <person name="Schumann U.D."/>
            <person name="Schwessinger B."/>
            <person name="Seyer L."/>
            <person name="Sharpe T."/>
            <person name="Silvar C."/>
            <person name="Song J."/>
            <person name="Studholme D.J."/>
            <person name="Sykes S."/>
            <person name="Thines M."/>
            <person name="van de Vondervoort P.J."/>
            <person name="Phuntumart V."/>
            <person name="Wawra S."/>
            <person name="Weide R."/>
            <person name="Win J."/>
            <person name="Young C."/>
            <person name="Zhou S."/>
            <person name="Fry W."/>
            <person name="Meyers B.C."/>
            <person name="van West P."/>
            <person name="Ristaino J."/>
            <person name="Govers F."/>
            <person name="Birch P.R."/>
            <person name="Whisson S.C."/>
            <person name="Judelson H.S."/>
            <person name="Nusbaum C."/>
        </authorList>
    </citation>
    <scope>NUCLEOTIDE SEQUENCE [LARGE SCALE GENOMIC DNA]</scope>
    <source>
        <strain evidence="3">T30-4</strain>
    </source>
</reference>
<dbReference type="InterPro" id="IPR057191">
    <property type="entry name" value="DUF7869"/>
</dbReference>
<accession>D0MVI9</accession>
<evidence type="ECO:0000313" key="3">
    <source>
        <dbReference type="Proteomes" id="UP000006643"/>
    </source>
</evidence>
<dbReference type="EMBL" id="DS028120">
    <property type="protein sequence ID" value="EEY63652.1"/>
    <property type="molecule type" value="Genomic_DNA"/>
</dbReference>